<sequence>METGKIYKGIGLTFKIMKDTPSGYMHWKVLFYYMLLILITDCFIWYNAGSLNGYDWKFLVVYSLMSYPLWIIISLKGLGKEQIDLFESSKWHAVDLFPSGVTNVFLIHYLGKVYKDKWFYCWVTVYVFLSVSHGYGLITILLALLCIMIGSCNLILAGILTRYYSPKGYSNILSSMFYSLTWIFSGAVFPLGMISNSFLFYILNPFGASISVPLSVLDPTMVEGRDQLILYVLVGSIVWFFLFFKLCRGAENSQREKFYS</sequence>
<name>A0ABT9IZT6_9BACL</name>
<protein>
    <recommendedName>
        <fullName evidence="4">ABC transporter permease</fullName>
    </recommendedName>
</protein>
<keyword evidence="1" id="KW-0812">Transmembrane</keyword>
<keyword evidence="1" id="KW-0472">Membrane</keyword>
<dbReference type="Proteomes" id="UP001231941">
    <property type="component" value="Unassembled WGS sequence"/>
</dbReference>
<reference evidence="2 3" key="1">
    <citation type="submission" date="2023-08" db="EMBL/GenBank/DDBJ databases">
        <authorList>
            <person name="Park J.-S."/>
        </authorList>
    </citation>
    <scope>NUCLEOTIDE SEQUENCE [LARGE SCALE GENOMIC DNA]</scope>
    <source>
        <strain evidence="2 3">2205SS18-9</strain>
    </source>
</reference>
<proteinExistence type="predicted"/>
<evidence type="ECO:0000256" key="1">
    <source>
        <dbReference type="SAM" id="Phobius"/>
    </source>
</evidence>
<keyword evidence="3" id="KW-1185">Reference proteome</keyword>
<evidence type="ECO:0000313" key="3">
    <source>
        <dbReference type="Proteomes" id="UP001231941"/>
    </source>
</evidence>
<feature type="transmembrane region" description="Helical" evidence="1">
    <location>
        <begin position="228"/>
        <end position="247"/>
    </location>
</feature>
<feature type="transmembrane region" description="Helical" evidence="1">
    <location>
        <begin position="58"/>
        <end position="79"/>
    </location>
</feature>
<feature type="transmembrane region" description="Helical" evidence="1">
    <location>
        <begin position="29"/>
        <end position="46"/>
    </location>
</feature>
<comment type="caution">
    <text evidence="2">The sequence shown here is derived from an EMBL/GenBank/DDBJ whole genome shotgun (WGS) entry which is preliminary data.</text>
</comment>
<feature type="transmembrane region" description="Helical" evidence="1">
    <location>
        <begin position="176"/>
        <end position="203"/>
    </location>
</feature>
<gene>
    <name evidence="2" type="ORF">Q5Y73_12050</name>
</gene>
<keyword evidence="1" id="KW-1133">Transmembrane helix</keyword>
<dbReference type="EMBL" id="JAVAMP010000004">
    <property type="protein sequence ID" value="MDP5274842.1"/>
    <property type="molecule type" value="Genomic_DNA"/>
</dbReference>
<accession>A0ABT9IZT6</accession>
<dbReference type="RefSeq" id="WP_305992144.1">
    <property type="nucleotide sequence ID" value="NZ_JAVAMP010000004.1"/>
</dbReference>
<evidence type="ECO:0000313" key="2">
    <source>
        <dbReference type="EMBL" id="MDP5274842.1"/>
    </source>
</evidence>
<organism evidence="2 3">
    <name type="scientific">Chengkuizengella axinellae</name>
    <dbReference type="NCBI Taxonomy" id="3064388"/>
    <lineage>
        <taxon>Bacteria</taxon>
        <taxon>Bacillati</taxon>
        <taxon>Bacillota</taxon>
        <taxon>Bacilli</taxon>
        <taxon>Bacillales</taxon>
        <taxon>Paenibacillaceae</taxon>
        <taxon>Chengkuizengella</taxon>
    </lineage>
</organism>
<evidence type="ECO:0008006" key="4">
    <source>
        <dbReference type="Google" id="ProtNLM"/>
    </source>
</evidence>
<feature type="transmembrane region" description="Helical" evidence="1">
    <location>
        <begin position="141"/>
        <end position="164"/>
    </location>
</feature>